<dbReference type="SUPFAM" id="SSF56112">
    <property type="entry name" value="Protein kinase-like (PK-like)"/>
    <property type="match status" value="1"/>
</dbReference>
<dbReference type="Gene3D" id="1.10.510.10">
    <property type="entry name" value="Transferase(Phosphotransferase) domain 1"/>
    <property type="match status" value="1"/>
</dbReference>
<dbReference type="PANTHER" id="PTHR43289:SF6">
    <property type="entry name" value="SERINE_THREONINE-PROTEIN KINASE NEKL-3"/>
    <property type="match status" value="1"/>
</dbReference>
<evidence type="ECO:0000256" key="5">
    <source>
        <dbReference type="ARBA" id="ARBA00022777"/>
    </source>
</evidence>
<keyword evidence="3" id="KW-0808">Transferase</keyword>
<organism evidence="10 11">
    <name type="scientific">Streptomyces cinerochromogenes</name>
    <dbReference type="NCBI Taxonomy" id="66422"/>
    <lineage>
        <taxon>Bacteria</taxon>
        <taxon>Bacillati</taxon>
        <taxon>Actinomycetota</taxon>
        <taxon>Actinomycetes</taxon>
        <taxon>Kitasatosporales</taxon>
        <taxon>Streptomycetaceae</taxon>
        <taxon>Streptomyces</taxon>
    </lineage>
</organism>
<evidence type="ECO:0000256" key="1">
    <source>
        <dbReference type="ARBA" id="ARBA00012513"/>
    </source>
</evidence>
<feature type="domain" description="Protein kinase" evidence="9">
    <location>
        <begin position="136"/>
        <end position="335"/>
    </location>
</feature>
<feature type="region of interest" description="Disordered" evidence="8">
    <location>
        <begin position="1"/>
        <end position="24"/>
    </location>
</feature>
<dbReference type="PROSITE" id="PS00107">
    <property type="entry name" value="PROTEIN_KINASE_ATP"/>
    <property type="match status" value="1"/>
</dbReference>
<dbReference type="GO" id="GO:0016301">
    <property type="term" value="F:kinase activity"/>
    <property type="evidence" value="ECO:0007669"/>
    <property type="project" value="UniProtKB-KW"/>
</dbReference>
<dbReference type="InterPro" id="IPR017441">
    <property type="entry name" value="Protein_kinase_ATP_BS"/>
</dbReference>
<keyword evidence="5 10" id="KW-0418">Kinase</keyword>
<evidence type="ECO:0000256" key="7">
    <source>
        <dbReference type="PROSITE-ProRule" id="PRU10141"/>
    </source>
</evidence>
<proteinExistence type="predicted"/>
<dbReference type="PROSITE" id="PS00108">
    <property type="entry name" value="PROTEIN_KINASE_ST"/>
    <property type="match status" value="1"/>
</dbReference>
<evidence type="ECO:0000256" key="4">
    <source>
        <dbReference type="ARBA" id="ARBA00022741"/>
    </source>
</evidence>
<sequence>MFEDSHRPVAGLLDGASGRRRHPQPLYRARRRGTETNFALTEGLVRRGNYAPPGSNQSPDNEAALAEVPSRLAPRKAFQPRPSPLTNMLTSVDDVNIVRDRGQRTKVYSPAGYTHLAQGGRNGEEPVSLETDAGRFRITGIVGRGNMGEVHRAEDLRAGPGSPQREVAVKTVLRGRTGIAVDASGAGKEIDRFRREARIMRMLSQSHPNLTLLIDGGVDGTPGGTGLPYLAMELLDGHPLADLVDEEPQFPVSWVAAIGAQIAAGLAAAHTAGVVHRDLKPANVMLTGDGTLKIRARRAAAGAGCALLVRGADEGPGVLPVGVGRPQEQRDRQVQ</sequence>
<accession>A0ABW7AWQ3</accession>
<keyword evidence="6 7" id="KW-0067">ATP-binding</keyword>
<comment type="caution">
    <text evidence="10">The sequence shown here is derived from an EMBL/GenBank/DDBJ whole genome shotgun (WGS) entry which is preliminary data.</text>
</comment>
<dbReference type="EC" id="2.7.11.1" evidence="1"/>
<keyword evidence="4 7" id="KW-0547">Nucleotide-binding</keyword>
<evidence type="ECO:0000313" key="10">
    <source>
        <dbReference type="EMBL" id="MFG3009324.1"/>
    </source>
</evidence>
<reference evidence="10 11" key="1">
    <citation type="submission" date="2024-10" db="EMBL/GenBank/DDBJ databases">
        <title>The Natural Products Discovery Center: Release of the First 8490 Sequenced Strains for Exploring Actinobacteria Biosynthetic Diversity.</title>
        <authorList>
            <person name="Kalkreuter E."/>
            <person name="Kautsar S.A."/>
            <person name="Yang D."/>
            <person name="Bader C.D."/>
            <person name="Teijaro C.N."/>
            <person name="Fluegel L."/>
            <person name="Davis C.M."/>
            <person name="Simpson J.R."/>
            <person name="Lauterbach L."/>
            <person name="Steele A.D."/>
            <person name="Gui C."/>
            <person name="Meng S."/>
            <person name="Li G."/>
            <person name="Viehrig K."/>
            <person name="Ye F."/>
            <person name="Su P."/>
            <person name="Kiefer A.F."/>
            <person name="Nichols A."/>
            <person name="Cepeda A.J."/>
            <person name="Yan W."/>
            <person name="Fan B."/>
            <person name="Jiang Y."/>
            <person name="Adhikari A."/>
            <person name="Zheng C.-J."/>
            <person name="Schuster L."/>
            <person name="Cowan T.M."/>
            <person name="Smanski M.J."/>
            <person name="Chevrette M.G."/>
            <person name="De Carvalho L.P.S."/>
            <person name="Shen B."/>
        </authorList>
    </citation>
    <scope>NUCLEOTIDE SEQUENCE [LARGE SCALE GENOMIC DNA]</scope>
    <source>
        <strain evidence="10 11">NPDC048320</strain>
    </source>
</reference>
<dbReference type="RefSeq" id="WP_392814574.1">
    <property type="nucleotide sequence ID" value="NZ_JBICYV010000001.1"/>
</dbReference>
<keyword evidence="11" id="KW-1185">Reference proteome</keyword>
<dbReference type="PROSITE" id="PS50011">
    <property type="entry name" value="PROTEIN_KINASE_DOM"/>
    <property type="match status" value="1"/>
</dbReference>
<evidence type="ECO:0000313" key="11">
    <source>
        <dbReference type="Proteomes" id="UP001604267"/>
    </source>
</evidence>
<evidence type="ECO:0000256" key="8">
    <source>
        <dbReference type="SAM" id="MobiDB-lite"/>
    </source>
</evidence>
<gene>
    <name evidence="10" type="ORF">ACGFZB_02495</name>
</gene>
<dbReference type="EMBL" id="JBICYV010000001">
    <property type="protein sequence ID" value="MFG3009324.1"/>
    <property type="molecule type" value="Genomic_DNA"/>
</dbReference>
<evidence type="ECO:0000256" key="2">
    <source>
        <dbReference type="ARBA" id="ARBA00022527"/>
    </source>
</evidence>
<keyword evidence="2" id="KW-0723">Serine/threonine-protein kinase</keyword>
<dbReference type="InterPro" id="IPR000719">
    <property type="entry name" value="Prot_kinase_dom"/>
</dbReference>
<evidence type="ECO:0000256" key="3">
    <source>
        <dbReference type="ARBA" id="ARBA00022679"/>
    </source>
</evidence>
<evidence type="ECO:0000259" key="9">
    <source>
        <dbReference type="PROSITE" id="PS50011"/>
    </source>
</evidence>
<dbReference type="PANTHER" id="PTHR43289">
    <property type="entry name" value="MITOGEN-ACTIVATED PROTEIN KINASE KINASE KINASE 20-RELATED"/>
    <property type="match status" value="1"/>
</dbReference>
<dbReference type="InterPro" id="IPR008271">
    <property type="entry name" value="Ser/Thr_kinase_AS"/>
</dbReference>
<dbReference type="Pfam" id="PF00069">
    <property type="entry name" value="Pkinase"/>
    <property type="match status" value="1"/>
</dbReference>
<feature type="binding site" evidence="7">
    <location>
        <position position="170"/>
    </location>
    <ligand>
        <name>ATP</name>
        <dbReference type="ChEBI" id="CHEBI:30616"/>
    </ligand>
</feature>
<dbReference type="InterPro" id="IPR011009">
    <property type="entry name" value="Kinase-like_dom_sf"/>
</dbReference>
<dbReference type="Proteomes" id="UP001604267">
    <property type="component" value="Unassembled WGS sequence"/>
</dbReference>
<evidence type="ECO:0000256" key="6">
    <source>
        <dbReference type="ARBA" id="ARBA00022840"/>
    </source>
</evidence>
<name>A0ABW7AWQ3_9ACTN</name>
<protein>
    <recommendedName>
        <fullName evidence="1">non-specific serine/threonine protein kinase</fullName>
        <ecNumber evidence="1">2.7.11.1</ecNumber>
    </recommendedName>
</protein>
<dbReference type="SMART" id="SM00220">
    <property type="entry name" value="S_TKc"/>
    <property type="match status" value="1"/>
</dbReference>